<dbReference type="EMBL" id="MEUI01000038">
    <property type="protein sequence ID" value="OGC33251.1"/>
    <property type="molecule type" value="Genomic_DNA"/>
</dbReference>
<dbReference type="InterPro" id="IPR036291">
    <property type="entry name" value="NAD(P)-bd_dom_sf"/>
</dbReference>
<dbReference type="InterPro" id="IPR016040">
    <property type="entry name" value="NAD(P)-bd_dom"/>
</dbReference>
<dbReference type="Pfam" id="PF16363">
    <property type="entry name" value="GDP_Man_Dehyd"/>
    <property type="match status" value="1"/>
</dbReference>
<dbReference type="Proteomes" id="UP000177309">
    <property type="component" value="Unassembled WGS sequence"/>
</dbReference>
<reference evidence="2 3" key="1">
    <citation type="journal article" date="2016" name="Nat. Commun.">
        <title>Thousands of microbial genomes shed light on interconnected biogeochemical processes in an aquifer system.</title>
        <authorList>
            <person name="Anantharaman K."/>
            <person name="Brown C.T."/>
            <person name="Hug L.A."/>
            <person name="Sharon I."/>
            <person name="Castelle C.J."/>
            <person name="Probst A.J."/>
            <person name="Thomas B.C."/>
            <person name="Singh A."/>
            <person name="Wilkins M.J."/>
            <person name="Karaoz U."/>
            <person name="Brodie E.L."/>
            <person name="Williams K.H."/>
            <person name="Hubbard S.S."/>
            <person name="Banfield J.F."/>
        </authorList>
    </citation>
    <scope>NUCLEOTIDE SEQUENCE [LARGE SCALE GENOMIC DNA]</scope>
</reference>
<evidence type="ECO:0000313" key="2">
    <source>
        <dbReference type="EMBL" id="OGC33251.1"/>
    </source>
</evidence>
<dbReference type="AlphaFoldDB" id="A0A1F4TKJ6"/>
<feature type="domain" description="NAD(P)-binding" evidence="1">
    <location>
        <begin position="14"/>
        <end position="324"/>
    </location>
</feature>
<organism evidence="2 3">
    <name type="scientific">candidate division WOR-1 bacterium RIFOXYC2_FULL_41_25</name>
    <dbReference type="NCBI Taxonomy" id="1802586"/>
    <lineage>
        <taxon>Bacteria</taxon>
        <taxon>Bacillati</taxon>
        <taxon>Saganbacteria</taxon>
    </lineage>
</organism>
<dbReference type="NCBIfam" id="TIGR02622">
    <property type="entry name" value="CDP_4_6_dhtase"/>
    <property type="match status" value="1"/>
</dbReference>
<dbReference type="Gene3D" id="3.90.25.10">
    <property type="entry name" value="UDP-galactose 4-epimerase, domain 1"/>
    <property type="match status" value="1"/>
</dbReference>
<protein>
    <submittedName>
        <fullName evidence="2">CDP-glucose 4,6-dehydratase</fullName>
    </submittedName>
</protein>
<sequence>MLNKKFWRNKKVFLTGQTGFKGAWLSLWLSSLGAKVTGYALKPPTKPSLFKLCQIDDLIDKSIIADVRDAKKLTQAILKAKPEIVIHMAAQPIVRESYKVPVDTYAINVIGTVNLLEAVRSCPSVKAVVNVTTDKVYENRVKGQGSRVIGFKEDNPLGGYDPYSSSKACSELVSAAYRNSYDLPIATARAGNVIGGGDWADDRLVPDFIRSILKGKELFIRNPKATRPWQHVLEPLAGYLLLAEKLYKNKKFARAYNFGPKDSDAKPVGWLVEKLCSKWGKGAAYKIDKKKHPHEAHFLQLNWAKAKTELDWQPKWDLDKTLDKIVEWTQAYNDKDDLRQICWDQIKGYESDNQIR</sequence>
<proteinExistence type="predicted"/>
<accession>A0A1F4TKJ6</accession>
<dbReference type="SUPFAM" id="SSF51735">
    <property type="entry name" value="NAD(P)-binding Rossmann-fold domains"/>
    <property type="match status" value="1"/>
</dbReference>
<dbReference type="CDD" id="cd05252">
    <property type="entry name" value="CDP_GD_SDR_e"/>
    <property type="match status" value="1"/>
</dbReference>
<evidence type="ECO:0000259" key="1">
    <source>
        <dbReference type="Pfam" id="PF16363"/>
    </source>
</evidence>
<comment type="caution">
    <text evidence="2">The sequence shown here is derived from an EMBL/GenBank/DDBJ whole genome shotgun (WGS) entry which is preliminary data.</text>
</comment>
<name>A0A1F4TKJ6_UNCSA</name>
<dbReference type="InterPro" id="IPR013445">
    <property type="entry name" value="CDP_4_6_deHydtase"/>
</dbReference>
<dbReference type="Gene3D" id="3.40.50.720">
    <property type="entry name" value="NAD(P)-binding Rossmann-like Domain"/>
    <property type="match status" value="1"/>
</dbReference>
<evidence type="ECO:0000313" key="3">
    <source>
        <dbReference type="Proteomes" id="UP000177309"/>
    </source>
</evidence>
<dbReference type="PANTHER" id="PTHR43000">
    <property type="entry name" value="DTDP-D-GLUCOSE 4,6-DEHYDRATASE-RELATED"/>
    <property type="match status" value="1"/>
</dbReference>
<gene>
    <name evidence="2" type="ORF">A2462_07480</name>
</gene>